<evidence type="ECO:0000313" key="2">
    <source>
        <dbReference type="Proteomes" id="UP000626026"/>
    </source>
</evidence>
<evidence type="ECO:0000313" key="1">
    <source>
        <dbReference type="EMBL" id="MBC9208618.1"/>
    </source>
</evidence>
<dbReference type="Proteomes" id="UP000626026">
    <property type="component" value="Unassembled WGS sequence"/>
</dbReference>
<gene>
    <name evidence="1" type="ORF">IBL26_17345</name>
</gene>
<dbReference type="EMBL" id="JACTVA010000035">
    <property type="protein sequence ID" value="MBC9208618.1"/>
    <property type="molecule type" value="Genomic_DNA"/>
</dbReference>
<reference evidence="1 2" key="1">
    <citation type="journal article" date="2013" name="Int. J. Syst. Evol. Microbiol.">
        <title>Roseomonas aerophila sp. nov., isolated from air.</title>
        <authorList>
            <person name="Kim S.J."/>
            <person name="Weon H.Y."/>
            <person name="Ahn J.H."/>
            <person name="Hong S.B."/>
            <person name="Seok S.J."/>
            <person name="Whang K.S."/>
            <person name="Kwon S.W."/>
        </authorList>
    </citation>
    <scope>NUCLEOTIDE SEQUENCE [LARGE SCALE GENOMIC DNA]</scope>
    <source>
        <strain evidence="1 2">NBRC 108923</strain>
    </source>
</reference>
<proteinExistence type="predicted"/>
<name>A0ABR7RQJ9_9PROT</name>
<protein>
    <submittedName>
        <fullName evidence="1">Uncharacterized protein</fullName>
    </submittedName>
</protein>
<accession>A0ABR7RQJ9</accession>
<keyword evidence="2" id="KW-1185">Reference proteome</keyword>
<comment type="caution">
    <text evidence="1">The sequence shown here is derived from an EMBL/GenBank/DDBJ whole genome shotgun (WGS) entry which is preliminary data.</text>
</comment>
<sequence length="117" mass="12099">MNDEAPRLRHFLPALALALFSAGSIFAVTLASPRQGSQMAVIAPPWFGLGDTAAIVVQAGGRMVEAGGFGNVLVAYSEDPGFSAALYRAGAWLVVDPARLRGCLGLNDAPAAMEGRV</sequence>
<organism evidence="1 2">
    <name type="scientific">Teichococcus aerophilus</name>
    <dbReference type="NCBI Taxonomy" id="1224513"/>
    <lineage>
        <taxon>Bacteria</taxon>
        <taxon>Pseudomonadati</taxon>
        <taxon>Pseudomonadota</taxon>
        <taxon>Alphaproteobacteria</taxon>
        <taxon>Acetobacterales</taxon>
        <taxon>Roseomonadaceae</taxon>
        <taxon>Roseomonas</taxon>
    </lineage>
</organism>
<dbReference type="RefSeq" id="WP_187785770.1">
    <property type="nucleotide sequence ID" value="NZ_JACTVA010000035.1"/>
</dbReference>